<reference evidence="2 3" key="1">
    <citation type="submission" date="2015-07" db="EMBL/GenBank/DDBJ databases">
        <title>Isolation and Genomic Characterization of a Novel Halophilic Metal-Reducing Deltaproteobacterium from the Deep Subsurface.</title>
        <authorList>
            <person name="Badalamenti J.P."/>
            <person name="Summers Z.M."/>
            <person name="Gralnick J.A."/>
            <person name="Bond D.R."/>
        </authorList>
    </citation>
    <scope>NUCLEOTIDE SEQUENCE [LARGE SCALE GENOMIC DNA]</scope>
    <source>
        <strain evidence="2 3">WTL</strain>
    </source>
</reference>
<dbReference type="GO" id="GO:0046872">
    <property type="term" value="F:metal ion binding"/>
    <property type="evidence" value="ECO:0007669"/>
    <property type="project" value="InterPro"/>
</dbReference>
<evidence type="ECO:0000313" key="2">
    <source>
        <dbReference type="EMBL" id="ALC17955.1"/>
    </source>
</evidence>
<dbReference type="KEGG" id="des:DSOUD_3235"/>
<dbReference type="Proteomes" id="UP000057158">
    <property type="component" value="Chromosome"/>
</dbReference>
<dbReference type="Pfam" id="PF02915">
    <property type="entry name" value="Rubrerythrin"/>
    <property type="match status" value="1"/>
</dbReference>
<feature type="domain" description="Rubrerythrin diiron-binding" evidence="1">
    <location>
        <begin position="12"/>
        <end position="141"/>
    </location>
</feature>
<dbReference type="PATRIC" id="fig|1603606.3.peg.3480"/>
<dbReference type="EMBL" id="CP010802">
    <property type="protein sequence ID" value="ALC17955.1"/>
    <property type="molecule type" value="Genomic_DNA"/>
</dbReference>
<sequence>MTNRASAQAAIRDAIRTEKDAMDFYLYGAEKLSEERARQVFELLAREERQHARMFYQAYTGGDLPPFDEYMQAPPDTSSEWWTALQQVMMGGFDERKVLELAMEQEEALEKKLREVASGIADPAIRAIYEANASSTHHHGMLIEEEYRAMFGMS</sequence>
<proteinExistence type="predicted"/>
<dbReference type="InterPro" id="IPR012347">
    <property type="entry name" value="Ferritin-like"/>
</dbReference>
<dbReference type="SUPFAM" id="SSF47240">
    <property type="entry name" value="Ferritin-like"/>
    <property type="match status" value="1"/>
</dbReference>
<evidence type="ECO:0000259" key="1">
    <source>
        <dbReference type="Pfam" id="PF02915"/>
    </source>
</evidence>
<dbReference type="GO" id="GO:0016491">
    <property type="term" value="F:oxidoreductase activity"/>
    <property type="evidence" value="ECO:0007669"/>
    <property type="project" value="InterPro"/>
</dbReference>
<keyword evidence="3" id="KW-1185">Reference proteome</keyword>
<dbReference type="Gene3D" id="1.20.1260.10">
    <property type="match status" value="1"/>
</dbReference>
<dbReference type="InterPro" id="IPR003251">
    <property type="entry name" value="Rr_diiron-bd_dom"/>
</dbReference>
<dbReference type="OrthoDB" id="281675at2"/>
<name>A0A0M4DBX8_9BACT</name>
<gene>
    <name evidence="2" type="ORF">DSOUD_3235</name>
</gene>
<accession>A0A0M4DBX8</accession>
<dbReference type="PANTHER" id="PTHR33531">
    <property type="entry name" value="RUBRERYTHRIN SUBFAMILY"/>
    <property type="match status" value="1"/>
</dbReference>
<dbReference type="RefSeq" id="WP_053551923.1">
    <property type="nucleotide sequence ID" value="NZ_CP010802.1"/>
</dbReference>
<dbReference type="InterPro" id="IPR009078">
    <property type="entry name" value="Ferritin-like_SF"/>
</dbReference>
<evidence type="ECO:0000313" key="3">
    <source>
        <dbReference type="Proteomes" id="UP000057158"/>
    </source>
</evidence>
<dbReference type="CDD" id="cd01045">
    <property type="entry name" value="Ferritin_like_AB"/>
    <property type="match status" value="1"/>
</dbReference>
<dbReference type="PANTHER" id="PTHR33531:SF7">
    <property type="entry name" value="HYPOTHETICAL MEMBRANE PROTEIN, CONSERVED"/>
    <property type="match status" value="1"/>
</dbReference>
<protein>
    <submittedName>
        <fullName evidence="2">Rubrerythrin</fullName>
    </submittedName>
</protein>
<organism evidence="2 3">
    <name type="scientific">Desulfuromonas soudanensis</name>
    <dbReference type="NCBI Taxonomy" id="1603606"/>
    <lineage>
        <taxon>Bacteria</taxon>
        <taxon>Pseudomonadati</taxon>
        <taxon>Thermodesulfobacteriota</taxon>
        <taxon>Desulfuromonadia</taxon>
        <taxon>Desulfuromonadales</taxon>
        <taxon>Desulfuromonadaceae</taxon>
        <taxon>Desulfuromonas</taxon>
    </lineage>
</organism>
<dbReference type="AlphaFoldDB" id="A0A0M4DBX8"/>